<sequence>MNENVRIAVRDSLDRQNLTFLDNSATGTLHYTNDTLNRFVEGDASVLTLDIAKTHEDVQYLTCGNKLAFIWKNKDYWMNIIDVEENEYQLTVIAFSLSLELNNETRGEYNSDGAMSIEQYIRKFDPERTLTIGLNEVSDKKISYEWTGTQTVLARLYSIANVFSAEFEFVTKLNDDYSLNSITLNIYRKHSDTSQGIGENKTNVTLRFGKEIKTITRKENIKEIYTGIRPRGKDGLNLVGYIKKEYDKNNLLEYYTDGDLIRAPQARDRFPSFAAQTTDMYITYDWETEYSTQEALYGAALAELKKHSVPELEFEVEGYFDTNVGDTLTIENDKYKPMLIIEARVTEQVESFTDPSKNKTTFSNFKEIGSQIDSSLLAKVQQLIDANKKYEYQMISDNGTVFKNGEGQTTLKARVLDGVEDITNSLYVVWYKDGQHLVDAQSITVKAADINEKAVYRYIATNVSGSNSGGFEVTVTNVSDGEAGAKGDKGDKGDRGDQGAPGEPGADGTTTYTWIKYADTATGTGLSDNPAGKKYIGLAHNKPVAQESTNPADYTWAEFKGDDGTDGAAGKGIKATAIAYAISTSGTTTPTSGWQTTVPSVPENQFLWTRVIQTYTDNTTTTAYSVGKMGAQGPQGEDGANGINGSGQLLFNPNWENYDSSGNTSTMGWTYNAYAKRLAAESDNPTLPIMRVGEGSTASRYIRSVNIPVVPDTYIRIQGEARFSAIVNTGYFSVVRFYEAGKAAENETQLTGANSYFQLNGVSNGSLVKDVVTTPASNTTVANVWTPFTHTIKVPAGVSNMKWFAWNGQTVATAYTDFRGVSITTYKEGEKGDPSIIYSDAEPDPKVKDMMWQKPGEPLKRWNGATWVIHQFMADNIFATNLTVIDGKFEKLEGTEIHGSLFKNTFSGYGAIQDAMSGYTQIEGATVESRYTGDNTGLEGYWSLTPTGYSMGMKQKNGNSNGIDLYYDRLVLRQNSDYVVLDYATMRDSGWITIPWARTGVSGTLQYRYYLGTFTCRLIDFVFNGTTPGGSPLARIPSSVFVPTSAQMHLIPLWNNSGTTDTIQVNLDGAIYKVSNNGGTTMARASFVVF</sequence>
<reference evidence="4" key="3">
    <citation type="submission" date="2024-03" db="EMBL/GenBank/DDBJ databases">
        <title>The Genome Sequence of Enterococcus sp. DIV0242b.</title>
        <authorList>
            <consortium name="The Broad Institute Genomics Platform"/>
            <consortium name="The Broad Institute Microbial Omics Core"/>
            <consortium name="The Broad Institute Genomic Center for Infectious Diseases"/>
            <person name="Earl A."/>
            <person name="Manson A."/>
            <person name="Gilmore M."/>
            <person name="Schwartman J."/>
            <person name="Shea T."/>
            <person name="Abouelleil A."/>
            <person name="Cao P."/>
            <person name="Chapman S."/>
            <person name="Cusick C."/>
            <person name="Young S."/>
            <person name="Neafsey D."/>
            <person name="Nusbaum C."/>
            <person name="Birren B."/>
        </authorList>
    </citation>
    <scope>NUCLEOTIDE SEQUENCE</scope>
    <source>
        <strain evidence="4">9E7_DIV0242</strain>
    </source>
</reference>
<proteinExistence type="predicted"/>
<dbReference type="EMBL" id="CP147247">
    <property type="protein sequence ID" value="WYJ89884.1"/>
    <property type="molecule type" value="Genomic_DNA"/>
</dbReference>
<evidence type="ECO:0000313" key="3">
    <source>
        <dbReference type="EMBL" id="OTP13724.1"/>
    </source>
</evidence>
<organism evidence="3">
    <name type="scientific">Candidatus Enterococcus clewellii</name>
    <dbReference type="NCBI Taxonomy" id="1834193"/>
    <lineage>
        <taxon>Bacteria</taxon>
        <taxon>Bacillati</taxon>
        <taxon>Bacillota</taxon>
        <taxon>Bacilli</taxon>
        <taxon>Lactobacillales</taxon>
        <taxon>Enterococcaceae</taxon>
        <taxon>Enterococcus</taxon>
    </lineage>
</organism>
<evidence type="ECO:0000259" key="2">
    <source>
        <dbReference type="Pfam" id="PF06605"/>
    </source>
</evidence>
<gene>
    <name evidence="4" type="ORF">A5888_001611</name>
    <name evidence="3" type="ORF">A5888_003203</name>
</gene>
<name>A0A242K5R4_9ENTE</name>
<accession>A0A242K5R4</accession>
<dbReference type="EMBL" id="NGMM01000005">
    <property type="protein sequence ID" value="OTP13724.1"/>
    <property type="molecule type" value="Genomic_DNA"/>
</dbReference>
<reference evidence="3" key="1">
    <citation type="submission" date="2017-05" db="EMBL/GenBank/DDBJ databases">
        <title>The Genome Sequence of Enterococcus sp. 9E7_DIV0242.</title>
        <authorList>
            <consortium name="The Broad Institute Genomics Platform"/>
            <consortium name="The Broad Institute Genomic Center for Infectious Diseases"/>
            <person name="Earl A."/>
            <person name="Manson A."/>
            <person name="Schwartman J."/>
            <person name="Gilmore M."/>
            <person name="Abouelleil A."/>
            <person name="Cao P."/>
            <person name="Chapman S."/>
            <person name="Cusick C."/>
            <person name="Shea T."/>
            <person name="Young S."/>
            <person name="Neafsey D."/>
            <person name="Nusbaum C."/>
            <person name="Birren B."/>
        </authorList>
    </citation>
    <scope>NUCLEOTIDE SEQUENCE [LARGE SCALE GENOMIC DNA]</scope>
    <source>
        <strain evidence="3">9E7_DIV0242</strain>
    </source>
</reference>
<keyword evidence="5" id="KW-1185">Reference proteome</keyword>
<dbReference type="RefSeq" id="WP_086350192.1">
    <property type="nucleotide sequence ID" value="NZ_CP147247.1"/>
</dbReference>
<dbReference type="NCBIfam" id="TIGR01665">
    <property type="entry name" value="put_anti_recept"/>
    <property type="match status" value="1"/>
</dbReference>
<dbReference type="Gene3D" id="1.20.5.320">
    <property type="entry name" value="6-Phosphogluconate Dehydrogenase, domain 3"/>
    <property type="match status" value="1"/>
</dbReference>
<evidence type="ECO:0000313" key="5">
    <source>
        <dbReference type="Proteomes" id="UP000195141"/>
    </source>
</evidence>
<reference evidence="4" key="2">
    <citation type="submission" date="2017-05" db="EMBL/GenBank/DDBJ databases">
        <authorList>
            <consortium name="The Broad Institute Genomics Platform"/>
            <consortium name="The Broad Institute Genomic Center for Infectious Diseases"/>
            <person name="Earl A."/>
            <person name="Manson A."/>
            <person name="Schwartman J."/>
            <person name="Gilmore M."/>
            <person name="Abouelleil A."/>
            <person name="Cao P."/>
            <person name="Chapman S."/>
            <person name="Cusick C."/>
            <person name="Shea T."/>
            <person name="Young S."/>
            <person name="Neafsey D."/>
            <person name="Nusbaum C."/>
            <person name="Birren B."/>
        </authorList>
    </citation>
    <scope>NUCLEOTIDE SEQUENCE</scope>
    <source>
        <strain evidence="4">9E7_DIV0242</strain>
    </source>
</reference>
<dbReference type="AlphaFoldDB" id="A0A242K5R4"/>
<dbReference type="InterPro" id="IPR010572">
    <property type="entry name" value="Tail_dom"/>
</dbReference>
<dbReference type="Pfam" id="PF06605">
    <property type="entry name" value="Prophage_tail"/>
    <property type="match status" value="1"/>
</dbReference>
<feature type="region of interest" description="Disordered" evidence="1">
    <location>
        <begin position="480"/>
        <end position="509"/>
    </location>
</feature>
<dbReference type="Proteomes" id="UP000195141">
    <property type="component" value="Chromosome"/>
</dbReference>
<evidence type="ECO:0000256" key="1">
    <source>
        <dbReference type="SAM" id="MobiDB-lite"/>
    </source>
</evidence>
<dbReference type="InterPro" id="IPR007119">
    <property type="entry name" value="Phage_tail_spike_N"/>
</dbReference>
<protein>
    <recommendedName>
        <fullName evidence="2">Tail spike domain-containing protein</fullName>
    </recommendedName>
</protein>
<feature type="domain" description="Tail spike" evidence="2">
    <location>
        <begin position="140"/>
        <end position="367"/>
    </location>
</feature>
<evidence type="ECO:0000313" key="4">
    <source>
        <dbReference type="EMBL" id="WYJ89884.1"/>
    </source>
</evidence>
<feature type="compositionally biased region" description="Basic and acidic residues" evidence="1">
    <location>
        <begin position="483"/>
        <end position="497"/>
    </location>
</feature>